<dbReference type="SUPFAM" id="SSF140931">
    <property type="entry name" value="Fic-like"/>
    <property type="match status" value="1"/>
</dbReference>
<dbReference type="InterPro" id="IPR006440">
    <property type="entry name" value="Doc"/>
</dbReference>
<dbReference type="InterPro" id="IPR003812">
    <property type="entry name" value="Fido"/>
</dbReference>
<dbReference type="PATRIC" id="fig|28084.5.peg.1199"/>
<dbReference type="NCBIfam" id="TIGR01550">
    <property type="entry name" value="DOC_P1"/>
    <property type="match status" value="1"/>
</dbReference>
<dbReference type="InterPro" id="IPR053737">
    <property type="entry name" value="Type_II_TA_Toxin"/>
</dbReference>
<evidence type="ECO:0000259" key="1">
    <source>
        <dbReference type="PROSITE" id="PS51459"/>
    </source>
</evidence>
<dbReference type="Proteomes" id="UP000054921">
    <property type="component" value="Unassembled WGS sequence"/>
</dbReference>
<dbReference type="OrthoDB" id="9802752at2"/>
<proteinExistence type="predicted"/>
<dbReference type="RefSeq" id="WP_058387544.1">
    <property type="nucleotide sequence ID" value="NZ_LNXW01000013.1"/>
</dbReference>
<dbReference type="STRING" id="28084.Lche_1105"/>
<dbReference type="PROSITE" id="PS51459">
    <property type="entry name" value="FIDO"/>
    <property type="match status" value="1"/>
</dbReference>
<evidence type="ECO:0000313" key="3">
    <source>
        <dbReference type="Proteomes" id="UP000054921"/>
    </source>
</evidence>
<dbReference type="EMBL" id="LNXW01000013">
    <property type="protein sequence ID" value="KTC79085.1"/>
    <property type="molecule type" value="Genomic_DNA"/>
</dbReference>
<comment type="caution">
    <text evidence="2">The sequence shown here is derived from an EMBL/GenBank/DDBJ whole genome shotgun (WGS) entry which is preliminary data.</text>
</comment>
<sequence>MSNSILIYQTENGTPRTEVVLQNESVWLTQYQLSELFGTQRPAITKHLKNIFDNHELDENSVCSILERTADDGKRYKTKFYNLDAIIAVGYRVNSKQATQFRIWATNVLKEYLIQGYTLDRSRLQKQTQQIKELEKTLRLFQQVQTESLKESEASGLLSVLTNYTHSFVLLNQYDTGNFPKGELNTHVTYVIEYQTAIKAIEDLKKKLIVEQQATELFGRPKDNSFEGILGNIIQSFGGEYLYPSIEEQAAHLLYFIIKNHPFSDGNKRIGAFMFIWFLQLNHHHLKHNGDVKINDNALVAIALLVAQSNPSQKDIMIQLIINLIRDAD</sequence>
<dbReference type="GO" id="GO:0016301">
    <property type="term" value="F:kinase activity"/>
    <property type="evidence" value="ECO:0007669"/>
    <property type="project" value="InterPro"/>
</dbReference>
<name>A0A0W0S7T2_9GAMM</name>
<protein>
    <submittedName>
        <fullName evidence="2">Fic/DOC family protein</fullName>
    </submittedName>
</protein>
<dbReference type="InterPro" id="IPR011204">
    <property type="entry name" value="Virulence_RhuM-like"/>
</dbReference>
<dbReference type="PANTHER" id="PTHR35810:SF1">
    <property type="entry name" value="CYTOPLASMIC PROTEIN"/>
    <property type="match status" value="1"/>
</dbReference>
<dbReference type="AlphaFoldDB" id="A0A0W0S7T2"/>
<dbReference type="InterPro" id="IPR036597">
    <property type="entry name" value="Fido-like_dom_sf"/>
</dbReference>
<gene>
    <name evidence="2" type="ORF">Lche_1105</name>
</gene>
<dbReference type="Pfam" id="PF02661">
    <property type="entry name" value="Fic"/>
    <property type="match status" value="1"/>
</dbReference>
<dbReference type="Pfam" id="PF13310">
    <property type="entry name" value="Virulence_RhuM"/>
    <property type="match status" value="1"/>
</dbReference>
<dbReference type="Gene3D" id="1.20.120.1870">
    <property type="entry name" value="Fic/DOC protein, Fido domain"/>
    <property type="match status" value="1"/>
</dbReference>
<dbReference type="PANTHER" id="PTHR35810">
    <property type="entry name" value="CYTOPLASMIC PROTEIN-RELATED"/>
    <property type="match status" value="1"/>
</dbReference>
<evidence type="ECO:0000313" key="2">
    <source>
        <dbReference type="EMBL" id="KTC79085.1"/>
    </source>
</evidence>
<organism evidence="2 3">
    <name type="scientific">Legionella cherrii</name>
    <dbReference type="NCBI Taxonomy" id="28084"/>
    <lineage>
        <taxon>Bacteria</taxon>
        <taxon>Pseudomonadati</taxon>
        <taxon>Pseudomonadota</taxon>
        <taxon>Gammaproteobacteria</taxon>
        <taxon>Legionellales</taxon>
        <taxon>Legionellaceae</taxon>
        <taxon>Legionella</taxon>
    </lineage>
</organism>
<feature type="domain" description="Fido" evidence="1">
    <location>
        <begin position="157"/>
        <end position="327"/>
    </location>
</feature>
<accession>A0A0W0S7T2</accession>
<reference evidence="2 3" key="1">
    <citation type="submission" date="2015-11" db="EMBL/GenBank/DDBJ databases">
        <title>Genomic analysis of 38 Legionella species identifies large and diverse effector repertoires.</title>
        <authorList>
            <person name="Burstein D."/>
            <person name="Amaro F."/>
            <person name="Zusman T."/>
            <person name="Lifshitz Z."/>
            <person name="Cohen O."/>
            <person name="Gilbert J.A."/>
            <person name="Pupko T."/>
            <person name="Shuman H.A."/>
            <person name="Segal G."/>
        </authorList>
    </citation>
    <scope>NUCLEOTIDE SEQUENCE [LARGE SCALE GENOMIC DNA]</scope>
    <source>
        <strain evidence="2 3">ORW</strain>
    </source>
</reference>